<evidence type="ECO:0000256" key="12">
    <source>
        <dbReference type="ARBA" id="ARBA00047984"/>
    </source>
</evidence>
<keyword evidence="13" id="KW-0472">Membrane</keyword>
<sequence length="1060" mass="120229">MLELCILKVDDPGCFWGRIVKGAGVCVEDPKEYEELHIQMNLFYHKVNLDIEKMRLPSLEEGQVCVVYSGALKSWCRAVLESLFQGADGCQALCFLVDHAKRISVNADKVLAPLEKFLQLPFWVRKFQLSGIHPMTLQVSDSLEKAELVPSSHWDTSATRYFRNLLQASTLMEAVLCDEQAESTAVELYLTIENMKLYCILCYTFCVCINIYSIITQTYIYIYITEVMEVLLPGAEVVLKMTLSACENESSHTHCVWSQALSQWSYSRPGVTECYCWPMVARGCDTLIVSSNGDDPLSYLPPFLTHLTHLMLSSVYSTLTSHTGPIAVILCPGWKKSQHLSDMLEISAARSLNPLTILVGHRREEAKSVKIKNCQLLVTTPFSLVRLLVFHTFLFLRLCHLVLDEVDVLYTRAPEEMSTILQHFEKVAASEERTSMPRQIIAAGRRWSHHAETLLTEHMRDPCVIITAPEEAALYGKVHQIVLLCLDDTKISTLPLCLNFASDVAQKTLIITNSMDEVEQVFTAVSSRGLFAWKLHEKLIYQFDVIIDQWRKVNDPGTHIVLVTTNHCVKALDIQDATCIVHYGFPSTPKQFGQRLFYMSKNFGNLSDKDRAEKLSHSAKSVLLLSEYNASHINGILRYMERANAVIPHELQDFAKGVMQAKEKQKAQRPLCSHLKSFGFCRWITICPDLTQCLQILPLYIKNASCYYGRLVSGKKDGYNSLAAQMAEHYAIERLHATKVVEGGIYALQEEDVYHRVRVQAVMERGERLFYSVLVCFLDEGHQKEVKAHQLLILPSQFQILPPQAVEIIVCRVQPIDGEVDWNPKVSWHISQKIKGVQHQGKIVLCLGNTVWVDPMVRITSMPGLKTTINEYDIHSEILATGMGTNNPQHVVLLRELCQRADMPLSKMINNMQRNITCDFLSTESRDTGGEPLYSLFHPLIKWFQREDSVTLTIKLVDPVGQTCEFFPHRVLYSGTVNDRHYHADLELHNGIIPEKSTWSMKCSTPVIKLMKAEKGFWKMLLKQKVTVLFSRLCFLEDPGEEGRYSIPGSESASDSDSDS</sequence>
<evidence type="ECO:0000256" key="2">
    <source>
        <dbReference type="ARBA" id="ARBA00022473"/>
    </source>
</evidence>
<evidence type="ECO:0000256" key="1">
    <source>
        <dbReference type="ARBA" id="ARBA00012552"/>
    </source>
</evidence>
<name>A0A8C9VRC7_SCLFO</name>
<dbReference type="Gene3D" id="2.30.30.140">
    <property type="match status" value="2"/>
</dbReference>
<feature type="domain" description="CS" evidence="14">
    <location>
        <begin position="936"/>
        <end position="1022"/>
    </location>
</feature>
<dbReference type="SUPFAM" id="SSF49764">
    <property type="entry name" value="HSP20-like chaperones"/>
    <property type="match status" value="1"/>
</dbReference>
<dbReference type="GO" id="GO:0042078">
    <property type="term" value="P:germ-line stem cell division"/>
    <property type="evidence" value="ECO:0007669"/>
    <property type="project" value="TreeGrafter"/>
</dbReference>
<evidence type="ECO:0000313" key="15">
    <source>
        <dbReference type="Ensembl" id="ENSSFOP00015063906.1"/>
    </source>
</evidence>
<feature type="transmembrane region" description="Helical" evidence="13">
    <location>
        <begin position="197"/>
        <end position="215"/>
    </location>
</feature>
<keyword evidence="5" id="KW-0221">Differentiation</keyword>
<keyword evidence="3" id="KW-0677">Repeat</keyword>
<dbReference type="GO" id="GO:0005524">
    <property type="term" value="F:ATP binding"/>
    <property type="evidence" value="ECO:0007669"/>
    <property type="project" value="UniProtKB-KW"/>
</dbReference>
<dbReference type="InterPro" id="IPR008978">
    <property type="entry name" value="HSP20-like_chaperone"/>
</dbReference>
<dbReference type="SUPFAM" id="SSF63748">
    <property type="entry name" value="Tudor/PWWP/MBT"/>
    <property type="match status" value="2"/>
</dbReference>
<dbReference type="Gene3D" id="2.60.40.790">
    <property type="match status" value="1"/>
</dbReference>
<dbReference type="FunFam" id="3.40.50.300:FF:001416">
    <property type="entry name" value="Tudor domain containing 12"/>
    <property type="match status" value="1"/>
</dbReference>
<keyword evidence="6" id="KW-0378">Hydrolase</keyword>
<accession>A0A8C9VRC7</accession>
<evidence type="ECO:0000256" key="7">
    <source>
        <dbReference type="ARBA" id="ARBA00022806"/>
    </source>
</evidence>
<keyword evidence="8" id="KW-0067">ATP-binding</keyword>
<comment type="catalytic activity">
    <reaction evidence="12">
        <text>ATP + H2O = ADP + phosphate + H(+)</text>
        <dbReference type="Rhea" id="RHEA:13065"/>
        <dbReference type="ChEBI" id="CHEBI:15377"/>
        <dbReference type="ChEBI" id="CHEBI:15378"/>
        <dbReference type="ChEBI" id="CHEBI:30616"/>
        <dbReference type="ChEBI" id="CHEBI:43474"/>
        <dbReference type="ChEBI" id="CHEBI:456216"/>
        <dbReference type="EC" id="3.6.4.13"/>
    </reaction>
</comment>
<evidence type="ECO:0000256" key="10">
    <source>
        <dbReference type="ARBA" id="ARBA00023158"/>
    </source>
</evidence>
<keyword evidence="11" id="KW-0469">Meiosis</keyword>
<evidence type="ECO:0000313" key="16">
    <source>
        <dbReference type="Proteomes" id="UP000694397"/>
    </source>
</evidence>
<evidence type="ECO:0000256" key="9">
    <source>
        <dbReference type="ARBA" id="ARBA00022871"/>
    </source>
</evidence>
<dbReference type="InterPro" id="IPR011545">
    <property type="entry name" value="DEAD/DEAH_box_helicase_dom"/>
</dbReference>
<dbReference type="GO" id="GO:0003724">
    <property type="term" value="F:RNA helicase activity"/>
    <property type="evidence" value="ECO:0007669"/>
    <property type="project" value="UniProtKB-EC"/>
</dbReference>
<dbReference type="GO" id="GO:0051321">
    <property type="term" value="P:meiotic cell cycle"/>
    <property type="evidence" value="ECO:0007669"/>
    <property type="project" value="UniProtKB-KW"/>
</dbReference>
<dbReference type="GO" id="GO:0003676">
    <property type="term" value="F:nucleic acid binding"/>
    <property type="evidence" value="ECO:0007669"/>
    <property type="project" value="InterPro"/>
</dbReference>
<evidence type="ECO:0000259" key="14">
    <source>
        <dbReference type="PROSITE" id="PS51203"/>
    </source>
</evidence>
<reference evidence="15" key="2">
    <citation type="submission" date="2025-08" db="UniProtKB">
        <authorList>
            <consortium name="Ensembl"/>
        </authorList>
    </citation>
    <scope>IDENTIFICATION</scope>
</reference>
<evidence type="ECO:0000256" key="4">
    <source>
        <dbReference type="ARBA" id="ARBA00022741"/>
    </source>
</evidence>
<keyword evidence="16" id="KW-1185">Reference proteome</keyword>
<dbReference type="GeneTree" id="ENSGT00420000029847"/>
<dbReference type="PROSITE" id="PS51203">
    <property type="entry name" value="CS"/>
    <property type="match status" value="1"/>
</dbReference>
<dbReference type="Proteomes" id="UP000694397">
    <property type="component" value="Chromosome 7"/>
</dbReference>
<keyword evidence="2" id="KW-0217">Developmental protein</keyword>
<dbReference type="Pfam" id="PF00270">
    <property type="entry name" value="DEAD"/>
    <property type="match status" value="1"/>
</dbReference>
<evidence type="ECO:0000256" key="8">
    <source>
        <dbReference type="ARBA" id="ARBA00022840"/>
    </source>
</evidence>
<dbReference type="PANTHER" id="PTHR22655">
    <property type="entry name" value="ATP-DEPENDENT RNA HELICASE TDRD12-RELATED"/>
    <property type="match status" value="1"/>
</dbReference>
<dbReference type="PANTHER" id="PTHR22655:SF2">
    <property type="entry name" value="ATP-DEPENDENT RNA HELICASE TDRD12-RELATED"/>
    <property type="match status" value="1"/>
</dbReference>
<evidence type="ECO:0000256" key="3">
    <source>
        <dbReference type="ARBA" id="ARBA00022737"/>
    </source>
</evidence>
<keyword evidence="9" id="KW-0744">Spermatogenesis</keyword>
<dbReference type="GO" id="GO:0031047">
    <property type="term" value="P:regulatory ncRNA-mediated gene silencing"/>
    <property type="evidence" value="ECO:0007669"/>
    <property type="project" value="UniProtKB-KW"/>
</dbReference>
<reference evidence="15" key="3">
    <citation type="submission" date="2025-09" db="UniProtKB">
        <authorList>
            <consortium name="Ensembl"/>
        </authorList>
    </citation>
    <scope>IDENTIFICATION</scope>
</reference>
<dbReference type="CDD" id="cd20435">
    <property type="entry name" value="Tudor_TDRD12_rpt2"/>
    <property type="match status" value="1"/>
</dbReference>
<dbReference type="EC" id="3.6.4.13" evidence="1"/>
<dbReference type="InterPro" id="IPR007052">
    <property type="entry name" value="CS_dom"/>
</dbReference>
<dbReference type="OrthoDB" id="249932at2759"/>
<evidence type="ECO:0000256" key="13">
    <source>
        <dbReference type="SAM" id="Phobius"/>
    </source>
</evidence>
<keyword evidence="13" id="KW-0812">Transmembrane</keyword>
<dbReference type="GO" id="GO:0007283">
    <property type="term" value="P:spermatogenesis"/>
    <property type="evidence" value="ECO:0007669"/>
    <property type="project" value="UniProtKB-KW"/>
</dbReference>
<evidence type="ECO:0000256" key="5">
    <source>
        <dbReference type="ARBA" id="ARBA00022782"/>
    </source>
</evidence>
<evidence type="ECO:0000256" key="11">
    <source>
        <dbReference type="ARBA" id="ARBA00023254"/>
    </source>
</evidence>
<dbReference type="InterPro" id="IPR027417">
    <property type="entry name" value="P-loop_NTPase"/>
</dbReference>
<proteinExistence type="predicted"/>
<dbReference type="Gene3D" id="2.40.50.90">
    <property type="match status" value="2"/>
</dbReference>
<reference evidence="15 16" key="1">
    <citation type="submission" date="2019-04" db="EMBL/GenBank/DDBJ databases">
        <authorList>
            <consortium name="Wellcome Sanger Institute Data Sharing"/>
        </authorList>
    </citation>
    <scope>NUCLEOTIDE SEQUENCE [LARGE SCALE GENOMIC DNA]</scope>
</reference>
<keyword evidence="4" id="KW-0547">Nucleotide-binding</keyword>
<keyword evidence="7" id="KW-0347">Helicase</keyword>
<dbReference type="InterPro" id="IPR035437">
    <property type="entry name" value="SNase_OB-fold_sf"/>
</dbReference>
<dbReference type="AlphaFoldDB" id="A0A8C9VRC7"/>
<keyword evidence="13" id="KW-1133">Transmembrane helix</keyword>
<dbReference type="GO" id="GO:0016787">
    <property type="term" value="F:hydrolase activity"/>
    <property type="evidence" value="ECO:0007669"/>
    <property type="project" value="UniProtKB-KW"/>
</dbReference>
<keyword evidence="10" id="KW-0943">RNA-mediated gene silencing</keyword>
<evidence type="ECO:0000256" key="6">
    <source>
        <dbReference type="ARBA" id="ARBA00022801"/>
    </source>
</evidence>
<dbReference type="InterPro" id="IPR001650">
    <property type="entry name" value="Helicase_C-like"/>
</dbReference>
<dbReference type="InterPro" id="IPR002999">
    <property type="entry name" value="Tudor"/>
</dbReference>
<dbReference type="Pfam" id="PF00567">
    <property type="entry name" value="TUDOR"/>
    <property type="match status" value="2"/>
</dbReference>
<dbReference type="Pfam" id="PF00271">
    <property type="entry name" value="Helicase_C"/>
    <property type="match status" value="1"/>
</dbReference>
<protein>
    <recommendedName>
        <fullName evidence="1">RNA helicase</fullName>
        <ecNumber evidence="1">3.6.4.13</ecNumber>
    </recommendedName>
</protein>
<dbReference type="SUPFAM" id="SSF52540">
    <property type="entry name" value="P-loop containing nucleoside triphosphate hydrolases"/>
    <property type="match status" value="1"/>
</dbReference>
<dbReference type="Ensembl" id="ENSSFOT00015060850.1">
    <property type="protein sequence ID" value="ENSSFOP00015063906.1"/>
    <property type="gene ID" value="ENSSFOG00015000297.2"/>
</dbReference>
<dbReference type="Gene3D" id="3.40.50.300">
    <property type="entry name" value="P-loop containing nucleotide triphosphate hydrolases"/>
    <property type="match status" value="2"/>
</dbReference>
<organism evidence="15 16">
    <name type="scientific">Scleropages formosus</name>
    <name type="common">Asian bonytongue</name>
    <name type="synonym">Osteoglossum formosum</name>
    <dbReference type="NCBI Taxonomy" id="113540"/>
    <lineage>
        <taxon>Eukaryota</taxon>
        <taxon>Metazoa</taxon>
        <taxon>Chordata</taxon>
        <taxon>Craniata</taxon>
        <taxon>Vertebrata</taxon>
        <taxon>Euteleostomi</taxon>
        <taxon>Actinopterygii</taxon>
        <taxon>Neopterygii</taxon>
        <taxon>Teleostei</taxon>
        <taxon>Osteoglossocephala</taxon>
        <taxon>Osteoglossomorpha</taxon>
        <taxon>Osteoglossiformes</taxon>
        <taxon>Osteoglossidae</taxon>
        <taxon>Scleropages</taxon>
    </lineage>
</organism>